<evidence type="ECO:0000313" key="3">
    <source>
        <dbReference type="Proteomes" id="UP000541058"/>
    </source>
</evidence>
<feature type="non-terminal residue" evidence="2">
    <location>
        <position position="1"/>
    </location>
</feature>
<protein>
    <recommendedName>
        <fullName evidence="1">PvuRts1 I-like SET and RING associated domain-containing protein</fullName>
    </recommendedName>
</protein>
<evidence type="ECO:0000313" key="2">
    <source>
        <dbReference type="EMBL" id="NLJ19307.1"/>
    </source>
</evidence>
<feature type="domain" description="PvuRts1 I-like SET and RING associated" evidence="1">
    <location>
        <begin position="1"/>
        <end position="38"/>
    </location>
</feature>
<dbReference type="Proteomes" id="UP000541058">
    <property type="component" value="Unassembled WGS sequence"/>
</dbReference>
<evidence type="ECO:0000259" key="1">
    <source>
        <dbReference type="Pfam" id="PF18491"/>
    </source>
</evidence>
<dbReference type="Pfam" id="PF18491">
    <property type="entry name" value="SRA"/>
    <property type="match status" value="1"/>
</dbReference>
<sequence>DNLGFNRYQFVGVFKSIGISPDNEEFVRYERIDDKVKIIK</sequence>
<gene>
    <name evidence="2" type="ORF">GX355_10675</name>
</gene>
<dbReference type="AlphaFoldDB" id="A0A7X8C5D9"/>
<comment type="caution">
    <text evidence="2">The sequence shown here is derived from an EMBL/GenBank/DDBJ whole genome shotgun (WGS) entry which is preliminary data.</text>
</comment>
<dbReference type="EMBL" id="JAAYSM010000383">
    <property type="protein sequence ID" value="NLJ19307.1"/>
    <property type="molecule type" value="Genomic_DNA"/>
</dbReference>
<proteinExistence type="predicted"/>
<organism evidence="2 3">
    <name type="scientific">Globicatella sulfidifaciens</name>
    <dbReference type="NCBI Taxonomy" id="136093"/>
    <lineage>
        <taxon>Bacteria</taxon>
        <taxon>Bacillati</taxon>
        <taxon>Bacillota</taxon>
        <taxon>Bacilli</taxon>
        <taxon>Lactobacillales</taxon>
        <taxon>Aerococcaceae</taxon>
        <taxon>Globicatella</taxon>
    </lineage>
</organism>
<dbReference type="InterPro" id="IPR040674">
    <property type="entry name" value="PvuRts1I-like_SRA"/>
</dbReference>
<accession>A0A7X8C5D9</accession>
<name>A0A7X8C5D9_9LACT</name>
<reference evidence="2 3" key="1">
    <citation type="journal article" date="2020" name="Biotechnol. Biofuels">
        <title>New insights from the biogas microbiome by comprehensive genome-resolved metagenomics of nearly 1600 species originating from multiple anaerobic digesters.</title>
        <authorList>
            <person name="Campanaro S."/>
            <person name="Treu L."/>
            <person name="Rodriguez-R L.M."/>
            <person name="Kovalovszki A."/>
            <person name="Ziels R.M."/>
            <person name="Maus I."/>
            <person name="Zhu X."/>
            <person name="Kougias P.G."/>
            <person name="Basile A."/>
            <person name="Luo G."/>
            <person name="Schluter A."/>
            <person name="Konstantinidis K.T."/>
            <person name="Angelidaki I."/>
        </authorList>
    </citation>
    <scope>NUCLEOTIDE SEQUENCE [LARGE SCALE GENOMIC DNA]</scope>
    <source>
        <strain evidence="2">AS23ysBPME_34</strain>
    </source>
</reference>